<dbReference type="Gene3D" id="2.40.33.20">
    <property type="entry name" value="PK beta-barrel domain-like"/>
    <property type="match status" value="1"/>
</dbReference>
<evidence type="ECO:0000259" key="1">
    <source>
        <dbReference type="PROSITE" id="PS51340"/>
    </source>
</evidence>
<dbReference type="PROSITE" id="PS51340">
    <property type="entry name" value="MOSC"/>
    <property type="match status" value="1"/>
</dbReference>
<dbReference type="InterPro" id="IPR052353">
    <property type="entry name" value="Benzoxazolinone_Detox_Enz"/>
</dbReference>
<dbReference type="Proteomes" id="UP001144036">
    <property type="component" value="Unassembled WGS sequence"/>
</dbReference>
<dbReference type="Pfam" id="PF03473">
    <property type="entry name" value="MOSC"/>
    <property type="match status" value="1"/>
</dbReference>
<dbReference type="InterPro" id="IPR005302">
    <property type="entry name" value="MoCF_Sase_C"/>
</dbReference>
<dbReference type="PANTHER" id="PTHR30212:SF2">
    <property type="entry name" value="PROTEIN YIIM"/>
    <property type="match status" value="1"/>
</dbReference>
<feature type="domain" description="MOSC" evidence="1">
    <location>
        <begin position="28"/>
        <end position="162"/>
    </location>
</feature>
<gene>
    <name evidence="2" type="ORF">OUY22_14675</name>
</gene>
<dbReference type="PANTHER" id="PTHR30212">
    <property type="entry name" value="PROTEIN YIIM"/>
    <property type="match status" value="1"/>
</dbReference>
<comment type="caution">
    <text evidence="2">The sequence shown here is derived from an EMBL/GenBank/DDBJ whole genome shotgun (WGS) entry which is preliminary data.</text>
</comment>
<evidence type="ECO:0000313" key="3">
    <source>
        <dbReference type="Proteomes" id="UP001144036"/>
    </source>
</evidence>
<keyword evidence="3" id="KW-1185">Reference proteome</keyword>
<sequence length="210" mass="23491">MRVISVNVGQAVEAEWAGKLKRTAIDKRPVTHRVAVLADGLAGDERADKPSHGSPGQAVYAYAREDYDWWERELGRELRDGRFGENLTTSGLEVNGALHGERWRIGTTFLEVTGPRTPCVVFRNWLDESRWVRRFTEAGRPGAYLKVLEPGQLGVGDEVEVVHRPATSVTVAESFLAYHGDEELLRRVLALPGYDERWDRVAARVLGVLS</sequence>
<proteinExistence type="predicted"/>
<organism evidence="2 3">
    <name type="scientific">Nonomuraea corallina</name>
    <dbReference type="NCBI Taxonomy" id="2989783"/>
    <lineage>
        <taxon>Bacteria</taxon>
        <taxon>Bacillati</taxon>
        <taxon>Actinomycetota</taxon>
        <taxon>Actinomycetes</taxon>
        <taxon>Streptosporangiales</taxon>
        <taxon>Streptosporangiaceae</taxon>
        <taxon>Nonomuraea</taxon>
    </lineage>
</organism>
<dbReference type="RefSeq" id="WP_270155485.1">
    <property type="nucleotide sequence ID" value="NZ_JAPNNL010000048.1"/>
</dbReference>
<name>A0ABT4SCF7_9ACTN</name>
<reference evidence="2" key="1">
    <citation type="submission" date="2022-11" db="EMBL/GenBank/DDBJ databases">
        <title>Nonomuraea corallina sp. nov., a new species of the genus Nonomuraea isolated from sea side sediment in Thai sea.</title>
        <authorList>
            <person name="Ngamcharungchit C."/>
            <person name="Matsumoto A."/>
            <person name="Suriyachadkun C."/>
            <person name="Panbangred W."/>
            <person name="Inahashi Y."/>
            <person name="Intra B."/>
        </authorList>
    </citation>
    <scope>NUCLEOTIDE SEQUENCE</scope>
    <source>
        <strain evidence="2">MCN248</strain>
    </source>
</reference>
<dbReference type="EMBL" id="JAPNNL010000048">
    <property type="protein sequence ID" value="MDA0634665.1"/>
    <property type="molecule type" value="Genomic_DNA"/>
</dbReference>
<dbReference type="SUPFAM" id="SSF50800">
    <property type="entry name" value="PK beta-barrel domain-like"/>
    <property type="match status" value="1"/>
</dbReference>
<accession>A0ABT4SCF7</accession>
<evidence type="ECO:0000313" key="2">
    <source>
        <dbReference type="EMBL" id="MDA0634665.1"/>
    </source>
</evidence>
<protein>
    <submittedName>
        <fullName evidence="2">MOSC domain-containing protein</fullName>
    </submittedName>
</protein>
<dbReference type="InterPro" id="IPR011037">
    <property type="entry name" value="Pyrv_Knase-like_insert_dom_sf"/>
</dbReference>